<dbReference type="InterPro" id="IPR055342">
    <property type="entry name" value="MreC_beta-barrel_core"/>
</dbReference>
<accession>A0A221KC27</accession>
<proteinExistence type="inferred from homology"/>
<protein>
    <recommendedName>
        <fullName evidence="2 5">Cell shape-determining protein MreC</fullName>
    </recommendedName>
    <alternativeName>
        <fullName evidence="4 5">Cell shape protein MreC</fullName>
    </alternativeName>
</protein>
<dbReference type="PANTHER" id="PTHR34138:SF1">
    <property type="entry name" value="CELL SHAPE-DETERMINING PROTEIN MREC"/>
    <property type="match status" value="1"/>
</dbReference>
<dbReference type="Gene3D" id="2.40.10.340">
    <property type="entry name" value="Rod shape-determining protein MreC, domain 1"/>
    <property type="match status" value="1"/>
</dbReference>
<evidence type="ECO:0000256" key="5">
    <source>
        <dbReference type="PIRNR" id="PIRNR038471"/>
    </source>
</evidence>
<dbReference type="GO" id="GO:0005886">
    <property type="term" value="C:plasma membrane"/>
    <property type="evidence" value="ECO:0007669"/>
    <property type="project" value="TreeGrafter"/>
</dbReference>
<dbReference type="KEGG" id="vff:VITFI_CDS0756"/>
<feature type="domain" description="Rod shape-determining protein MreC beta-barrel core" evidence="6">
    <location>
        <begin position="132"/>
        <end position="278"/>
    </location>
</feature>
<evidence type="ECO:0000256" key="4">
    <source>
        <dbReference type="ARBA" id="ARBA00032089"/>
    </source>
</evidence>
<name>A0A221KC27_VITFI</name>
<evidence type="ECO:0000259" key="6">
    <source>
        <dbReference type="Pfam" id="PF04085"/>
    </source>
</evidence>
<gene>
    <name evidence="7" type="ORF">VITFI_CDS0756</name>
</gene>
<dbReference type="PANTHER" id="PTHR34138">
    <property type="entry name" value="CELL SHAPE-DETERMINING PROTEIN MREC"/>
    <property type="match status" value="1"/>
</dbReference>
<dbReference type="InterPro" id="IPR042175">
    <property type="entry name" value="Cell/Rod_MreC_2"/>
</dbReference>
<dbReference type="RefSeq" id="WP_089415852.1">
    <property type="nucleotide sequence ID" value="NZ_CP022423.1"/>
</dbReference>
<reference evidence="7 8" key="1">
    <citation type="submission" date="2017-07" db="EMBL/GenBank/DDBJ databases">
        <title>Complete Genome Sequence of the cosmetic ferment Vitreoscilla filiformis (ATCC15551).</title>
        <authorList>
            <person name="Contreras S."/>
            <person name="Sagory-Zalkind P."/>
            <person name="Blanquart H."/>
            <person name="Iltis A."/>
            <person name="Morand S.C."/>
        </authorList>
    </citation>
    <scope>NUCLEOTIDE SEQUENCE [LARGE SCALE GENOMIC DNA]</scope>
    <source>
        <strain evidence="7 8">ATCC 15551</strain>
    </source>
</reference>
<evidence type="ECO:0000256" key="3">
    <source>
        <dbReference type="ARBA" id="ARBA00022960"/>
    </source>
</evidence>
<dbReference type="OrthoDB" id="9808025at2"/>
<comment type="similarity">
    <text evidence="1 5">Belongs to the MreC family.</text>
</comment>
<dbReference type="InterPro" id="IPR042177">
    <property type="entry name" value="Cell/Rod_1"/>
</dbReference>
<keyword evidence="8" id="KW-1185">Reference proteome</keyword>
<dbReference type="GO" id="GO:0008360">
    <property type="term" value="P:regulation of cell shape"/>
    <property type="evidence" value="ECO:0007669"/>
    <property type="project" value="UniProtKB-KW"/>
</dbReference>
<dbReference type="PIRSF" id="PIRSF038471">
    <property type="entry name" value="MreC"/>
    <property type="match status" value="1"/>
</dbReference>
<dbReference type="InterPro" id="IPR007221">
    <property type="entry name" value="MreC"/>
</dbReference>
<evidence type="ECO:0000256" key="1">
    <source>
        <dbReference type="ARBA" id="ARBA00009369"/>
    </source>
</evidence>
<comment type="function">
    <text evidence="5">Involved in formation and maintenance of cell shape.</text>
</comment>
<dbReference type="Pfam" id="PF04085">
    <property type="entry name" value="MreC"/>
    <property type="match status" value="1"/>
</dbReference>
<evidence type="ECO:0000313" key="7">
    <source>
        <dbReference type="EMBL" id="ASM76535.1"/>
    </source>
</evidence>
<dbReference type="Gene3D" id="2.40.10.350">
    <property type="entry name" value="Rod shape-determining protein MreC, domain 2"/>
    <property type="match status" value="1"/>
</dbReference>
<dbReference type="NCBIfam" id="TIGR00219">
    <property type="entry name" value="mreC"/>
    <property type="match status" value="1"/>
</dbReference>
<keyword evidence="3 5" id="KW-0133">Cell shape</keyword>
<evidence type="ECO:0000256" key="2">
    <source>
        <dbReference type="ARBA" id="ARBA00013855"/>
    </source>
</evidence>
<organism evidence="7 8">
    <name type="scientific">Vitreoscilla filiformis</name>
    <dbReference type="NCBI Taxonomy" id="63"/>
    <lineage>
        <taxon>Bacteria</taxon>
        <taxon>Pseudomonadati</taxon>
        <taxon>Pseudomonadota</taxon>
        <taxon>Betaproteobacteria</taxon>
        <taxon>Neisseriales</taxon>
        <taxon>Neisseriaceae</taxon>
        <taxon>Vitreoscilla</taxon>
    </lineage>
</organism>
<sequence>MPLGTVDCTPPPLFRQGISALTKLGLYSAAAIFLMVADTRLALTGPLRNVLVTALLPVQQVVAWPGGWVDKVATHFGGLERALAREKAAHLALAHQSLQEARLKELQRENDRLRTLLELRPSIQVKSLAAEVLYEAADPYSRKVIIDRGSQHGVVTGSPVITEAGVLGQVGRVYLLTSEVILLVDRDAAIPVLNARTGHRAAAFGGADPDLLELRFVAANDDVHVGDALTTSGVDGVYPAGLAVGKILTLDRRGDSGFARILLSPAVVPDSVRHALVLEPIGHQLPERPSTTEALSRKEKP</sequence>
<dbReference type="EMBL" id="CP022423">
    <property type="protein sequence ID" value="ASM76535.1"/>
    <property type="molecule type" value="Genomic_DNA"/>
</dbReference>
<dbReference type="Proteomes" id="UP000199729">
    <property type="component" value="Chromosome"/>
</dbReference>
<evidence type="ECO:0000313" key="8">
    <source>
        <dbReference type="Proteomes" id="UP000199729"/>
    </source>
</evidence>
<dbReference type="AlphaFoldDB" id="A0A221KC27"/>